<evidence type="ECO:0000313" key="2">
    <source>
        <dbReference type="Proteomes" id="UP000010953"/>
    </source>
</evidence>
<comment type="caution">
    <text evidence="1">The sequence shown here is derived from an EMBL/GenBank/DDBJ whole genome shotgun (WGS) entry which is preliminary data.</text>
</comment>
<evidence type="ECO:0000313" key="1">
    <source>
        <dbReference type="EMBL" id="EMS35394.1"/>
    </source>
</evidence>
<dbReference type="AlphaFoldDB" id="M7XKN5"/>
<dbReference type="InParanoid" id="M7XKN5"/>
<accession>M7XKN5</accession>
<dbReference type="Proteomes" id="UP000010953">
    <property type="component" value="Unassembled WGS sequence"/>
</dbReference>
<keyword evidence="2" id="KW-1185">Reference proteome</keyword>
<name>M7XKN5_9BACT</name>
<sequence length="40" mass="4961">MGIWDVIIKQNVRRERQFGFGENKNDYSTSQFYWWSWSLS</sequence>
<gene>
    <name evidence="1" type="ORF">C943_00167</name>
</gene>
<dbReference type="EMBL" id="AMZY02000001">
    <property type="protein sequence ID" value="EMS35394.1"/>
    <property type="molecule type" value="Genomic_DNA"/>
</dbReference>
<dbReference type="STRING" id="1239962.C943_00167"/>
<protein>
    <submittedName>
        <fullName evidence="1">Uncharacterized protein</fullName>
    </submittedName>
</protein>
<proteinExistence type="predicted"/>
<organism evidence="1 2">
    <name type="scientific">Mariniradius saccharolyticus AK6</name>
    <dbReference type="NCBI Taxonomy" id="1239962"/>
    <lineage>
        <taxon>Bacteria</taxon>
        <taxon>Pseudomonadati</taxon>
        <taxon>Bacteroidota</taxon>
        <taxon>Cytophagia</taxon>
        <taxon>Cytophagales</taxon>
        <taxon>Cyclobacteriaceae</taxon>
        <taxon>Mariniradius</taxon>
    </lineage>
</organism>
<reference evidence="1" key="1">
    <citation type="submission" date="2013-01" db="EMBL/GenBank/DDBJ databases">
        <title>Genome assembly of Mariniradius saccharolyticus AK6.</title>
        <authorList>
            <person name="Vaidya B."/>
            <person name="Khatri I."/>
            <person name="Tanuku N.R.S."/>
            <person name="Subramanian S."/>
            <person name="Pinnaka A."/>
        </authorList>
    </citation>
    <scope>NUCLEOTIDE SEQUENCE [LARGE SCALE GENOMIC DNA]</scope>
    <source>
        <strain evidence="1">AK6</strain>
    </source>
</reference>